<dbReference type="Pfam" id="PF01042">
    <property type="entry name" value="Ribonuc_L-PSP"/>
    <property type="match status" value="1"/>
</dbReference>
<dbReference type="InterPro" id="IPR006175">
    <property type="entry name" value="YjgF/YER057c/UK114"/>
</dbReference>
<protein>
    <submittedName>
        <fullName evidence="2">Endoribonuclease</fullName>
    </submittedName>
</protein>
<dbReference type="CDD" id="cd02198">
    <property type="entry name" value="YjgH_like"/>
    <property type="match status" value="1"/>
</dbReference>
<dbReference type="PANTHER" id="PTHR11803">
    <property type="entry name" value="2-IMINOBUTANOATE/2-IMINOPROPANOATE DEAMINASE RIDA"/>
    <property type="match status" value="1"/>
</dbReference>
<dbReference type="InterPro" id="IPR035959">
    <property type="entry name" value="RutC-like_sf"/>
</dbReference>
<evidence type="ECO:0000313" key="2">
    <source>
        <dbReference type="EMBL" id="CBH46577.1"/>
    </source>
</evidence>
<accession>A0A3S5Y217</accession>
<dbReference type="PANTHER" id="PTHR11803:SF58">
    <property type="entry name" value="PROTEIN HMF1-RELATED"/>
    <property type="match status" value="1"/>
</dbReference>
<reference evidence="2" key="1">
    <citation type="journal article" date="2010" name="PLoS Genet.">
        <title>The genome of a pathogenic rhodococcus: cooptive virulence underpinned by key gene acquisitions.</title>
        <authorList>
            <person name="Letek M."/>
            <person name="Gonzalez P."/>
            <person name="Macarthur I."/>
            <person name="Rodriguez H."/>
            <person name="Freeman T.C."/>
            <person name="Valero-Rello A."/>
            <person name="Blanco M."/>
            <person name="Buckley T."/>
            <person name="Cherevach I."/>
            <person name="Fahey R."/>
            <person name="Hapeshi A."/>
            <person name="Holdstock J."/>
            <person name="Leadon D."/>
            <person name="Navas J."/>
            <person name="Ocampo A."/>
            <person name="Quail M.A."/>
            <person name="Sanders M."/>
            <person name="Scortti M.M."/>
            <person name="Prescott J.F."/>
            <person name="Fogarty U."/>
            <person name="Meijer W.G."/>
            <person name="Parkhill J."/>
            <person name="Bentley S.D."/>
            <person name="Vazquez-Boland J.A."/>
        </authorList>
    </citation>
    <scope>NUCLEOTIDE SEQUENCE [LARGE SCALE GENOMIC DNA]</scope>
    <source>
        <strain evidence="2 3">103S</strain>
    </source>
</reference>
<dbReference type="AlphaFoldDB" id="A0A3S5Y217"/>
<evidence type="ECO:0000256" key="1">
    <source>
        <dbReference type="ARBA" id="ARBA00010552"/>
    </source>
</evidence>
<dbReference type="InterPro" id="IPR038743">
    <property type="entry name" value="YjgH-like"/>
</dbReference>
<dbReference type="Proteomes" id="UP001154400">
    <property type="component" value="Chromosome"/>
</dbReference>
<organism evidence="2">
    <name type="scientific">Rhodococcus hoagii (strain 103S)</name>
    <name type="common">Rhodococcus equi</name>
    <dbReference type="NCBI Taxonomy" id="685727"/>
    <lineage>
        <taxon>Bacteria</taxon>
        <taxon>Bacillati</taxon>
        <taxon>Actinomycetota</taxon>
        <taxon>Actinomycetes</taxon>
        <taxon>Mycobacteriales</taxon>
        <taxon>Nocardiaceae</taxon>
        <taxon>Prescottella</taxon>
    </lineage>
</organism>
<evidence type="ECO:0000313" key="3">
    <source>
        <dbReference type="Proteomes" id="UP000006892"/>
    </source>
</evidence>
<dbReference type="RefSeq" id="WP_013414690.1">
    <property type="nucleotide sequence ID" value="NC_014659.1"/>
</dbReference>
<dbReference type="KEGG" id="req:REQ_04450"/>
<dbReference type="GO" id="GO:0005829">
    <property type="term" value="C:cytosol"/>
    <property type="evidence" value="ECO:0007669"/>
    <property type="project" value="TreeGrafter"/>
</dbReference>
<name>A0A3S5Y217_RHOH1</name>
<comment type="similarity">
    <text evidence="1">Belongs to the RutC family.</text>
</comment>
<dbReference type="Gene3D" id="3.30.1330.40">
    <property type="entry name" value="RutC-like"/>
    <property type="match status" value="1"/>
</dbReference>
<dbReference type="SUPFAM" id="SSF55298">
    <property type="entry name" value="YjgF-like"/>
    <property type="match status" value="1"/>
</dbReference>
<dbReference type="GO" id="GO:0019239">
    <property type="term" value="F:deaminase activity"/>
    <property type="evidence" value="ECO:0007669"/>
    <property type="project" value="TreeGrafter"/>
</dbReference>
<gene>
    <name evidence="2" type="ordered locus">REQ_04450</name>
</gene>
<proteinExistence type="inferred from homology"/>
<sequence>MSKNWEEEYGYSNAVRSGDLLFCSGQVGLEADGSAPTDPTRQYDLAFETIGKLLAEHGAAPADLVELISFHVDFPQHMTEFMAAKARFQNGARPAWTAVGVAALGMPGVLVEVKATARIGGA</sequence>
<dbReference type="EMBL" id="FN563149">
    <property type="protein sequence ID" value="CBH46577.1"/>
    <property type="molecule type" value="Genomic_DNA"/>
</dbReference>